<dbReference type="InterPro" id="IPR019734">
    <property type="entry name" value="TPR_rpt"/>
</dbReference>
<evidence type="ECO:0000259" key="4">
    <source>
        <dbReference type="SMART" id="SM01043"/>
    </source>
</evidence>
<keyword evidence="6" id="KW-1185">Reference proteome</keyword>
<proteinExistence type="predicted"/>
<dbReference type="Pfam" id="PF13191">
    <property type="entry name" value="AAA_16"/>
    <property type="match status" value="1"/>
</dbReference>
<reference evidence="5 6" key="1">
    <citation type="submission" date="2022-06" db="EMBL/GenBank/DDBJ databases">
        <title>New Species of the Genus Actinoplanes, ActinopZanes ferrugineus.</title>
        <authorList>
            <person name="Ding P."/>
        </authorList>
    </citation>
    <scope>NUCLEOTIDE SEQUENCE [LARGE SCALE GENOMIC DNA]</scope>
    <source>
        <strain evidence="5 6">TRM88003</strain>
    </source>
</reference>
<evidence type="ECO:0000313" key="6">
    <source>
        <dbReference type="Proteomes" id="UP001523369"/>
    </source>
</evidence>
<dbReference type="SMART" id="SM00028">
    <property type="entry name" value="TPR"/>
    <property type="match status" value="5"/>
</dbReference>
<feature type="domain" description="Bacterial transcriptional activator" evidence="4">
    <location>
        <begin position="61"/>
        <end position="206"/>
    </location>
</feature>
<dbReference type="SMART" id="SM01043">
    <property type="entry name" value="BTAD"/>
    <property type="match status" value="1"/>
</dbReference>
<dbReference type="InterPro" id="IPR027417">
    <property type="entry name" value="P-loop_NTPase"/>
</dbReference>
<evidence type="ECO:0000313" key="5">
    <source>
        <dbReference type="EMBL" id="MCO8276169.1"/>
    </source>
</evidence>
<gene>
    <name evidence="5" type="ORF">M1L60_36890</name>
</gene>
<keyword evidence="2" id="KW-0804">Transcription</keyword>
<dbReference type="EMBL" id="JAMYJR010000042">
    <property type="protein sequence ID" value="MCO8276169.1"/>
    <property type="molecule type" value="Genomic_DNA"/>
</dbReference>
<dbReference type="SUPFAM" id="SSF48452">
    <property type="entry name" value="TPR-like"/>
    <property type="match status" value="2"/>
</dbReference>
<feature type="repeat" description="TPR" evidence="3">
    <location>
        <begin position="804"/>
        <end position="837"/>
    </location>
</feature>
<sequence>MTTDEIIDALWGESPPVSAQANLYTYVSGLRQLLGRAAATGEPRPRTMPGGYQLDLRPGERDADVFESLAGEGRRALADSRPATAAECLERALGLWRGAVLQDMDRADWLLPFAVRLEEAKLAAVEDRMTARLELGHHADLTSELTELITRHPLRERLWGQLMTAQHRSGAQQQAIETYGRLRRLLKAELGVRPGPQVRQIYEAMVDSDAASDTPSSIDIKPPGVRPAQLPAVPAPFVGRAEHLRRLDTLIERAPEADPVQVVTCVISGPAGVGKSTLAAYWAHRVADRFPDGQLYVNLRGFDPAAQAKTPTEAVRGFLEALDLLPEHIPATLDAQAALYRSRLAGRRILVVLDNARDAEQVRPLLPGSSTAAVVITSRNRLTPLLAVGGAHPLTLDLFTRDEARALLTRRLGADRTGADPHATEKIITACARLPLALGIAAARADHSGSSLDGIAAELGDATSRLDALNGGDALSEVRAVFSWSYMALTPPAARLFRLLGRHAGPDISTAAAASLAGRPLVQVRQLLDELVRINLVVQHVPGRYTSHDLLRAYAADLTDGTSGDPTGVTRLMDHYTCTAHTAARLLRPHQDPIPLPLGPAAAGTIAERPADLKAAMAWLTAEHAVLLAAGRRAGATGFDRHAWQLAWCLDTFLTRQGHWDDLIDSWRAARDAAARLGDLVAQAHAYRNLAHAQALLGRYPEAHADYDRALELYAEGGSPAGQARTHLQLGVVWERQGRHDLAVRHDQQALTLYRAAGHLRGEADALNAVGWDFAQLGDYLQALVHCEQALDVHLRTGNRHGAAHTWDSVGYAYHHLGEHVRAVECYQHAVDLFRELRDRYNEADATTHLGDAYEAAGDPVGARTAWTLARNILEDLEHPDAERLHARLMT</sequence>
<dbReference type="InterPro" id="IPR011990">
    <property type="entry name" value="TPR-like_helical_dom_sf"/>
</dbReference>
<protein>
    <submittedName>
        <fullName evidence="5">Tetratricopeptide repeat protein</fullName>
    </submittedName>
</protein>
<dbReference type="Gene3D" id="3.40.50.300">
    <property type="entry name" value="P-loop containing nucleotide triphosphate hydrolases"/>
    <property type="match status" value="1"/>
</dbReference>
<dbReference type="InterPro" id="IPR016032">
    <property type="entry name" value="Sig_transdc_resp-reg_C-effctor"/>
</dbReference>
<dbReference type="InterPro" id="IPR036388">
    <property type="entry name" value="WH-like_DNA-bd_sf"/>
</dbReference>
<evidence type="ECO:0000256" key="3">
    <source>
        <dbReference type="PROSITE-ProRule" id="PRU00339"/>
    </source>
</evidence>
<dbReference type="PANTHER" id="PTHR35807:SF1">
    <property type="entry name" value="TRANSCRIPTIONAL REGULATOR REDD"/>
    <property type="match status" value="1"/>
</dbReference>
<dbReference type="InterPro" id="IPR041664">
    <property type="entry name" value="AAA_16"/>
</dbReference>
<evidence type="ECO:0000256" key="2">
    <source>
        <dbReference type="ARBA" id="ARBA00023163"/>
    </source>
</evidence>
<dbReference type="CDD" id="cd15831">
    <property type="entry name" value="BTAD"/>
    <property type="match status" value="1"/>
</dbReference>
<dbReference type="InterPro" id="IPR005158">
    <property type="entry name" value="BTAD"/>
</dbReference>
<dbReference type="Proteomes" id="UP001523369">
    <property type="component" value="Unassembled WGS sequence"/>
</dbReference>
<comment type="caution">
    <text evidence="5">The sequence shown here is derived from an EMBL/GenBank/DDBJ whole genome shotgun (WGS) entry which is preliminary data.</text>
</comment>
<evidence type="ECO:0000256" key="1">
    <source>
        <dbReference type="ARBA" id="ARBA00023015"/>
    </source>
</evidence>
<name>A0ABT1DZ90_9ACTN</name>
<dbReference type="Gene3D" id="1.10.10.10">
    <property type="entry name" value="Winged helix-like DNA-binding domain superfamily/Winged helix DNA-binding domain"/>
    <property type="match status" value="1"/>
</dbReference>
<dbReference type="InterPro" id="IPR051677">
    <property type="entry name" value="AfsR-DnrI-RedD_regulator"/>
</dbReference>
<feature type="repeat" description="TPR" evidence="3">
    <location>
        <begin position="684"/>
        <end position="717"/>
    </location>
</feature>
<keyword evidence="1" id="KW-0805">Transcription regulation</keyword>
<organism evidence="5 6">
    <name type="scientific">Paractinoplanes aksuensis</name>
    <dbReference type="NCBI Taxonomy" id="2939490"/>
    <lineage>
        <taxon>Bacteria</taxon>
        <taxon>Bacillati</taxon>
        <taxon>Actinomycetota</taxon>
        <taxon>Actinomycetes</taxon>
        <taxon>Micromonosporales</taxon>
        <taxon>Micromonosporaceae</taxon>
        <taxon>Paractinoplanes</taxon>
    </lineage>
</organism>
<dbReference type="PROSITE" id="PS50005">
    <property type="entry name" value="TPR"/>
    <property type="match status" value="2"/>
</dbReference>
<accession>A0ABT1DZ90</accession>
<dbReference type="PANTHER" id="PTHR35807">
    <property type="entry name" value="TRANSCRIPTIONAL REGULATOR REDD-RELATED"/>
    <property type="match status" value="1"/>
</dbReference>
<dbReference type="Pfam" id="PF03704">
    <property type="entry name" value="BTAD"/>
    <property type="match status" value="1"/>
</dbReference>
<dbReference type="SUPFAM" id="SSF46894">
    <property type="entry name" value="C-terminal effector domain of the bipartite response regulators"/>
    <property type="match status" value="1"/>
</dbReference>
<dbReference type="PRINTS" id="PR00364">
    <property type="entry name" value="DISEASERSIST"/>
</dbReference>
<dbReference type="Pfam" id="PF13424">
    <property type="entry name" value="TPR_12"/>
    <property type="match status" value="2"/>
</dbReference>
<keyword evidence="3" id="KW-0802">TPR repeat</keyword>
<dbReference type="SUPFAM" id="SSF52540">
    <property type="entry name" value="P-loop containing nucleoside triphosphate hydrolases"/>
    <property type="match status" value="1"/>
</dbReference>
<dbReference type="Gene3D" id="1.25.40.10">
    <property type="entry name" value="Tetratricopeptide repeat domain"/>
    <property type="match status" value="2"/>
</dbReference>